<dbReference type="AlphaFoldDB" id="A0A9P1H1I7"/>
<organism evidence="6 7">
    <name type="scientific">Parascedosporium putredinis</name>
    <dbReference type="NCBI Taxonomy" id="1442378"/>
    <lineage>
        <taxon>Eukaryota</taxon>
        <taxon>Fungi</taxon>
        <taxon>Dikarya</taxon>
        <taxon>Ascomycota</taxon>
        <taxon>Pezizomycotina</taxon>
        <taxon>Sordariomycetes</taxon>
        <taxon>Hypocreomycetidae</taxon>
        <taxon>Microascales</taxon>
        <taxon>Microascaceae</taxon>
        <taxon>Parascedosporium</taxon>
    </lineage>
</organism>
<evidence type="ECO:0000256" key="5">
    <source>
        <dbReference type="SAM" id="Phobius"/>
    </source>
</evidence>
<evidence type="ECO:0000256" key="3">
    <source>
        <dbReference type="ARBA" id="ARBA00022989"/>
    </source>
</evidence>
<gene>
    <name evidence="6" type="ORF">PPNO1_LOCUS3986</name>
</gene>
<comment type="subcellular location">
    <subcellularLocation>
        <location evidence="1">Membrane</location>
        <topology evidence="1">Multi-pass membrane protein</topology>
    </subcellularLocation>
</comment>
<evidence type="ECO:0000313" key="7">
    <source>
        <dbReference type="Proteomes" id="UP000838763"/>
    </source>
</evidence>
<dbReference type="Pfam" id="PF04479">
    <property type="entry name" value="RTA1"/>
    <property type="match status" value="1"/>
</dbReference>
<dbReference type="PANTHER" id="PTHR31465">
    <property type="entry name" value="PROTEIN RTA1-RELATED"/>
    <property type="match status" value="1"/>
</dbReference>
<sequence length="94" mass="10404">MTFVAGDVLSLLLQSSVIEYFQGNGGSLMRSEAFVYVFDATLMILVLGWMNWFHPGEIGLLLRGGPAGKNGLELMYKTGRSKIDDQSSAWREDV</sequence>
<proteinExistence type="predicted"/>
<evidence type="ECO:0000256" key="2">
    <source>
        <dbReference type="ARBA" id="ARBA00022692"/>
    </source>
</evidence>
<keyword evidence="4 5" id="KW-0472">Membrane</keyword>
<name>A0A9P1H1I7_9PEZI</name>
<keyword evidence="2 5" id="KW-0812">Transmembrane</keyword>
<reference evidence="6" key="1">
    <citation type="submission" date="2022-11" db="EMBL/GenBank/DDBJ databases">
        <authorList>
            <person name="Scott C."/>
            <person name="Bruce N."/>
        </authorList>
    </citation>
    <scope>NUCLEOTIDE SEQUENCE</scope>
</reference>
<dbReference type="GO" id="GO:0016020">
    <property type="term" value="C:membrane"/>
    <property type="evidence" value="ECO:0007669"/>
    <property type="project" value="UniProtKB-SubCell"/>
</dbReference>
<dbReference type="OrthoDB" id="3358017at2759"/>
<protein>
    <submittedName>
        <fullName evidence="6">Uncharacterized protein</fullName>
    </submittedName>
</protein>
<evidence type="ECO:0000256" key="4">
    <source>
        <dbReference type="ARBA" id="ARBA00023136"/>
    </source>
</evidence>
<comment type="caution">
    <text evidence="6">The sequence shown here is derived from an EMBL/GenBank/DDBJ whole genome shotgun (WGS) entry which is preliminary data.</text>
</comment>
<evidence type="ECO:0000313" key="6">
    <source>
        <dbReference type="EMBL" id="CAI4214255.1"/>
    </source>
</evidence>
<dbReference type="Proteomes" id="UP000838763">
    <property type="component" value="Unassembled WGS sequence"/>
</dbReference>
<feature type="transmembrane region" description="Helical" evidence="5">
    <location>
        <begin position="33"/>
        <end position="53"/>
    </location>
</feature>
<keyword evidence="7" id="KW-1185">Reference proteome</keyword>
<dbReference type="InterPro" id="IPR007568">
    <property type="entry name" value="RTA1"/>
</dbReference>
<evidence type="ECO:0000256" key="1">
    <source>
        <dbReference type="ARBA" id="ARBA00004141"/>
    </source>
</evidence>
<keyword evidence="3 5" id="KW-1133">Transmembrane helix</keyword>
<accession>A0A9P1H1I7</accession>
<dbReference type="EMBL" id="CALLCH030000010">
    <property type="protein sequence ID" value="CAI4214255.1"/>
    <property type="molecule type" value="Genomic_DNA"/>
</dbReference>
<dbReference type="PANTHER" id="PTHR31465:SF1">
    <property type="entry name" value="PROTEIN RTA1-RELATED"/>
    <property type="match status" value="1"/>
</dbReference>